<dbReference type="PROSITE" id="PS51186">
    <property type="entry name" value="GNAT"/>
    <property type="match status" value="1"/>
</dbReference>
<protein>
    <submittedName>
        <fullName evidence="2">GNAT superfamily N-acetyltransferase</fullName>
    </submittedName>
</protein>
<accession>A0A7X0JW55</accession>
<reference evidence="2 3" key="1">
    <citation type="submission" date="2020-08" db="EMBL/GenBank/DDBJ databases">
        <title>Genomic Encyclopedia of Type Strains, Phase IV (KMG-IV): sequencing the most valuable type-strain genomes for metagenomic binning, comparative biology and taxonomic classification.</title>
        <authorList>
            <person name="Goeker M."/>
        </authorList>
    </citation>
    <scope>NUCLEOTIDE SEQUENCE [LARGE SCALE GENOMIC DNA]</scope>
    <source>
        <strain evidence="2 3">DSM 22368</strain>
    </source>
</reference>
<comment type="caution">
    <text evidence="2">The sequence shown here is derived from an EMBL/GenBank/DDBJ whole genome shotgun (WGS) entry which is preliminary data.</text>
</comment>
<keyword evidence="2" id="KW-0808">Transferase</keyword>
<keyword evidence="3" id="KW-1185">Reference proteome</keyword>
<dbReference type="EMBL" id="JACHHT010000003">
    <property type="protein sequence ID" value="MBB6523312.1"/>
    <property type="molecule type" value="Genomic_DNA"/>
</dbReference>
<dbReference type="AlphaFoldDB" id="A0A7X0JW55"/>
<gene>
    <name evidence="2" type="ORF">HNR48_003614</name>
</gene>
<dbReference type="Pfam" id="PF13508">
    <property type="entry name" value="Acetyltransf_7"/>
    <property type="match status" value="1"/>
</dbReference>
<proteinExistence type="predicted"/>
<dbReference type="CDD" id="cd04301">
    <property type="entry name" value="NAT_SF"/>
    <property type="match status" value="1"/>
</dbReference>
<sequence>MNSHNDDTIEFVHMDELSLPLVNRFYKSCRYPAKAGRGERVYCLRQNGKILAAVKLMPKSFDQQEWLFLRAMCVLPELQGQGLGKRFLEDLQNCFDLPVYCYPFEHLEAFYGHVGFVCPGETEKLPSAVGEAWRRLLGQGRKVLLMIHRNPVSV</sequence>
<evidence type="ECO:0000313" key="2">
    <source>
        <dbReference type="EMBL" id="MBB6523312.1"/>
    </source>
</evidence>
<dbReference type="Gene3D" id="3.40.630.30">
    <property type="match status" value="1"/>
</dbReference>
<evidence type="ECO:0000313" key="3">
    <source>
        <dbReference type="Proteomes" id="UP000528457"/>
    </source>
</evidence>
<organism evidence="2 3">
    <name type="scientific">Pseudoteredinibacter isoporae</name>
    <dbReference type="NCBI Taxonomy" id="570281"/>
    <lineage>
        <taxon>Bacteria</taxon>
        <taxon>Pseudomonadati</taxon>
        <taxon>Pseudomonadota</taxon>
        <taxon>Gammaproteobacteria</taxon>
        <taxon>Cellvibrionales</taxon>
        <taxon>Cellvibrionaceae</taxon>
        <taxon>Pseudoteredinibacter</taxon>
    </lineage>
</organism>
<dbReference type="InterPro" id="IPR016181">
    <property type="entry name" value="Acyl_CoA_acyltransferase"/>
</dbReference>
<dbReference type="Proteomes" id="UP000528457">
    <property type="component" value="Unassembled WGS sequence"/>
</dbReference>
<dbReference type="RefSeq" id="WP_166848239.1">
    <property type="nucleotide sequence ID" value="NZ_JAAONY010000003.1"/>
</dbReference>
<dbReference type="GO" id="GO:0016747">
    <property type="term" value="F:acyltransferase activity, transferring groups other than amino-acyl groups"/>
    <property type="evidence" value="ECO:0007669"/>
    <property type="project" value="InterPro"/>
</dbReference>
<dbReference type="InterPro" id="IPR000182">
    <property type="entry name" value="GNAT_dom"/>
</dbReference>
<name>A0A7X0JW55_9GAMM</name>
<dbReference type="InParanoid" id="A0A7X0JW55"/>
<feature type="domain" description="N-acetyltransferase" evidence="1">
    <location>
        <begin position="1"/>
        <end position="151"/>
    </location>
</feature>
<evidence type="ECO:0000259" key="1">
    <source>
        <dbReference type="PROSITE" id="PS51186"/>
    </source>
</evidence>
<dbReference type="SUPFAM" id="SSF55729">
    <property type="entry name" value="Acyl-CoA N-acyltransferases (Nat)"/>
    <property type="match status" value="1"/>
</dbReference>